<dbReference type="EMBL" id="DF973812">
    <property type="protein sequence ID" value="GAU40510.1"/>
    <property type="molecule type" value="Genomic_DNA"/>
</dbReference>
<feature type="compositionally biased region" description="Basic and acidic residues" evidence="1">
    <location>
        <begin position="242"/>
        <end position="263"/>
    </location>
</feature>
<feature type="compositionally biased region" description="Basic and acidic residues" evidence="1">
    <location>
        <begin position="73"/>
        <end position="82"/>
    </location>
</feature>
<accession>A0A2Z6NUL5</accession>
<dbReference type="InterPro" id="IPR007789">
    <property type="entry name" value="DUF688"/>
</dbReference>
<gene>
    <name evidence="2" type="ORF">TSUD_92820</name>
</gene>
<evidence type="ECO:0008006" key="4">
    <source>
        <dbReference type="Google" id="ProtNLM"/>
    </source>
</evidence>
<feature type="compositionally biased region" description="Low complexity" evidence="1">
    <location>
        <begin position="117"/>
        <end position="131"/>
    </location>
</feature>
<feature type="compositionally biased region" description="Acidic residues" evidence="1">
    <location>
        <begin position="275"/>
        <end position="286"/>
    </location>
</feature>
<feature type="region of interest" description="Disordered" evidence="1">
    <location>
        <begin position="329"/>
        <end position="362"/>
    </location>
</feature>
<evidence type="ECO:0000313" key="2">
    <source>
        <dbReference type="EMBL" id="GAU40510.1"/>
    </source>
</evidence>
<organism evidence="2 3">
    <name type="scientific">Trifolium subterraneum</name>
    <name type="common">Subterranean clover</name>
    <dbReference type="NCBI Taxonomy" id="3900"/>
    <lineage>
        <taxon>Eukaryota</taxon>
        <taxon>Viridiplantae</taxon>
        <taxon>Streptophyta</taxon>
        <taxon>Embryophyta</taxon>
        <taxon>Tracheophyta</taxon>
        <taxon>Spermatophyta</taxon>
        <taxon>Magnoliopsida</taxon>
        <taxon>eudicotyledons</taxon>
        <taxon>Gunneridae</taxon>
        <taxon>Pentapetalae</taxon>
        <taxon>rosids</taxon>
        <taxon>fabids</taxon>
        <taxon>Fabales</taxon>
        <taxon>Fabaceae</taxon>
        <taxon>Papilionoideae</taxon>
        <taxon>50 kb inversion clade</taxon>
        <taxon>NPAAA clade</taxon>
        <taxon>Hologalegina</taxon>
        <taxon>IRL clade</taxon>
        <taxon>Trifolieae</taxon>
        <taxon>Trifolium</taxon>
    </lineage>
</organism>
<feature type="region of interest" description="Disordered" evidence="1">
    <location>
        <begin position="17"/>
        <end position="94"/>
    </location>
</feature>
<protein>
    <recommendedName>
        <fullName evidence="4">DUF688 domain-containing protein</fullName>
    </recommendedName>
</protein>
<evidence type="ECO:0000313" key="3">
    <source>
        <dbReference type="Proteomes" id="UP000242715"/>
    </source>
</evidence>
<feature type="region of interest" description="Disordered" evidence="1">
    <location>
        <begin position="234"/>
        <end position="286"/>
    </location>
</feature>
<dbReference type="AlphaFoldDB" id="A0A2Z6NUL5"/>
<feature type="region of interest" description="Disordered" evidence="1">
    <location>
        <begin position="107"/>
        <end position="166"/>
    </location>
</feature>
<dbReference type="Proteomes" id="UP000242715">
    <property type="component" value="Unassembled WGS sequence"/>
</dbReference>
<dbReference type="Pfam" id="PF05097">
    <property type="entry name" value="DUF688"/>
    <property type="match status" value="1"/>
</dbReference>
<dbReference type="PANTHER" id="PTHR33671">
    <property type="entry name" value="N-METHYLTRANSFERASE, PUTATIVE (DUF688)-RELATED"/>
    <property type="match status" value="1"/>
</dbReference>
<name>A0A2Z6NUL5_TRISU</name>
<dbReference type="PANTHER" id="PTHR33671:SF2">
    <property type="entry name" value="N-METHYLTRANSFERASE, PUTATIVE (DUF688)-RELATED"/>
    <property type="match status" value="1"/>
</dbReference>
<keyword evidence="3" id="KW-1185">Reference proteome</keyword>
<evidence type="ECO:0000256" key="1">
    <source>
        <dbReference type="SAM" id="MobiDB-lite"/>
    </source>
</evidence>
<feature type="region of interest" description="Disordered" evidence="1">
    <location>
        <begin position="557"/>
        <end position="614"/>
    </location>
</feature>
<dbReference type="OrthoDB" id="677721at2759"/>
<feature type="compositionally biased region" description="Basic and acidic residues" evidence="1">
    <location>
        <begin position="352"/>
        <end position="362"/>
    </location>
</feature>
<sequence>MILKTLMEEKQLDFNQPLLSVRRFPSTASSESDSKRKTDKPISKRTRLPAYKSELKSGPVTNPGTVPFVWEKTPGRPIDESKVSTTAIEGPLVAPKLPPGRVLKVEQQDFDKIPKGSSVTRSRTESTVSNSMSVVSLDSKEANHDSRKEDILEKESSGSDNGDETYLDARDTLSRTESFFMNCSVSGMSGCDDREVQPSETFSADQQARDFMIGRFLPAAKAMASETPHVQYASRKPVVRQEQPRLVRKVDSGAKSRPLDPKWQKILPHYAQDTSLDESEDELDDDRYESHAPKVCGLFPRFCLLSPLQGLRVEDKIVNSAIHGVQGKSIVSHRKNAKEHARTANYGKKSQSKHDIDPHRRGCDKLPTSVRTRFESTCESPAVEKTVYVDSVHEVSSEMKCRTDQIEDDFETLRKDSSIDKITSIESSIEDSKHMVIVDAKSVLQTKGSVFLDSTLLVCSDNSSDDMQMKKTINPSNKTNTENQGSNIDHDFSMVSRLEMVEEKKIESKNEVPSNKISSNGLIQNPAPWRNLQLSSDSEFGLKIQCAAKLVDQERAHVRDSNENPSNLASLKVVGDRKNESENQFPMKLGHTKTSNASSLKVPLALPSPKAPSESWLKRTLPTVSSKSISSRSNLAAGGIHAPNAALLDYRGHLRFAEELAPIPEA</sequence>
<reference evidence="3" key="1">
    <citation type="journal article" date="2017" name="Front. Plant Sci.">
        <title>Climate Clever Clovers: New Paradigm to Reduce the Environmental Footprint of Ruminants by Breeding Low Methanogenic Forages Utilizing Haplotype Variation.</title>
        <authorList>
            <person name="Kaur P."/>
            <person name="Appels R."/>
            <person name="Bayer P.E."/>
            <person name="Keeble-Gagnere G."/>
            <person name="Wang J."/>
            <person name="Hirakawa H."/>
            <person name="Shirasawa K."/>
            <person name="Vercoe P."/>
            <person name="Stefanova K."/>
            <person name="Durmic Z."/>
            <person name="Nichols P."/>
            <person name="Revell C."/>
            <person name="Isobe S.N."/>
            <person name="Edwards D."/>
            <person name="Erskine W."/>
        </authorList>
    </citation>
    <scope>NUCLEOTIDE SEQUENCE [LARGE SCALE GENOMIC DNA]</scope>
    <source>
        <strain evidence="3">cv. Daliak</strain>
    </source>
</reference>
<feature type="compositionally biased region" description="Basic and acidic residues" evidence="1">
    <location>
        <begin position="32"/>
        <end position="42"/>
    </location>
</feature>
<feature type="compositionally biased region" description="Basic and acidic residues" evidence="1">
    <location>
        <begin position="138"/>
        <end position="157"/>
    </location>
</feature>
<proteinExistence type="predicted"/>